<dbReference type="GO" id="GO:0007166">
    <property type="term" value="P:cell surface receptor signaling pathway"/>
    <property type="evidence" value="ECO:0007669"/>
    <property type="project" value="InterPro"/>
</dbReference>
<evidence type="ECO:0000256" key="3">
    <source>
        <dbReference type="ARBA" id="ARBA00022989"/>
    </source>
</evidence>
<gene>
    <name evidence="10" type="primary">Adgrd1-005</name>
</gene>
<dbReference type="GO" id="GO:0005886">
    <property type="term" value="C:plasma membrane"/>
    <property type="evidence" value="ECO:0007669"/>
    <property type="project" value="TreeGrafter"/>
</dbReference>
<keyword evidence="4 7" id="KW-0472">Membrane</keyword>
<feature type="domain" description="GAIN-B" evidence="8">
    <location>
        <begin position="133"/>
        <end position="272"/>
    </location>
</feature>
<reference evidence="10" key="1">
    <citation type="submission" date="2020-04" db="EMBL/GenBank/DDBJ databases">
        <authorList>
            <person name="Neveu A P."/>
        </authorList>
    </citation>
    <scope>NUCLEOTIDE SEQUENCE</scope>
    <source>
        <tissue evidence="10">Whole embryo</tissue>
    </source>
</reference>
<feature type="transmembrane region" description="Helical" evidence="7">
    <location>
        <begin position="519"/>
        <end position="541"/>
    </location>
</feature>
<sequence>MKTIFNTSGERNVRVKMQYINQKTLLSSNDTNIFIKHYEACVPKEWLYEERVYLNTWPTVCLNLSHYCNTTKQALSTSIPTNAPIPDEPEIKGYDKLNEILIMNLTTPQRGNLPDISFSGVTVDPSLVADLSEAKIIAAQLKANANITRYTKKTINGDYKNFFEPKPGTPALNLTVVSINNTHRLQAKLSFVINHQNIDATAYILSTISSNISRYGITRLKQVNAVCGFFDTTEQQFSTDGCSTTSTTSTSITCFCNHTTVFAILLSVQSYDIPSAVVLLSYITESISILSLIITIVILMAVRKQLRSSRTAMQINLSVAILCLHTFSMFHELALKENRACEVFTIATHFFLLATGTWMLLEGLGVFVMTTKQILAIDKKNPKKMLNLKLIFGWGVPLVYAAGTAAIALPTHRYIDTKPPTYNQYYKCWLGTQFGTHQAAVIIPMAVIYVINIVIAIRVIWFIHKLRAGPNNTGQTERNTKEDVAASVKVILMLFPVLGLAHIFGILTNVRPYEASVVFMYINVIVNGLQGLFLLLVYCVFGVDVHDAAIRLFQNLKLRLRSNLASQLNLTKGRKATHDMKVESHPEKPAEPRVELEQQPIDPEPELEPQPVVHPIIKYVFCAQDPGHAAYPIRPGLIKLQKIQVKNDSENKE</sequence>
<dbReference type="Pfam" id="PF00002">
    <property type="entry name" value="7tm_2"/>
    <property type="match status" value="1"/>
</dbReference>
<dbReference type="PANTHER" id="PTHR12011:SF471">
    <property type="entry name" value="G-PROTEIN COUPLED RECEPTORS FAMILY 2 PROFILE 2 DOMAIN-CONTAINING PROTEIN"/>
    <property type="match status" value="1"/>
</dbReference>
<organism evidence="10">
    <name type="scientific">Phallusia mammillata</name>
    <dbReference type="NCBI Taxonomy" id="59560"/>
    <lineage>
        <taxon>Eukaryota</taxon>
        <taxon>Metazoa</taxon>
        <taxon>Chordata</taxon>
        <taxon>Tunicata</taxon>
        <taxon>Ascidiacea</taxon>
        <taxon>Phlebobranchia</taxon>
        <taxon>Ascidiidae</taxon>
        <taxon>Phallusia</taxon>
    </lineage>
</organism>
<keyword evidence="10" id="KW-0675">Receptor</keyword>
<evidence type="ECO:0000259" key="9">
    <source>
        <dbReference type="PROSITE" id="PS50261"/>
    </source>
</evidence>
<dbReference type="SMART" id="SM00303">
    <property type="entry name" value="GPS"/>
    <property type="match status" value="1"/>
</dbReference>
<dbReference type="InterPro" id="IPR046338">
    <property type="entry name" value="GAIN_dom_sf"/>
</dbReference>
<dbReference type="Gene3D" id="1.20.1070.10">
    <property type="entry name" value="Rhodopsin 7-helix transmembrane proteins"/>
    <property type="match status" value="1"/>
</dbReference>
<keyword evidence="2 7" id="KW-0812">Transmembrane</keyword>
<dbReference type="Pfam" id="PF01825">
    <property type="entry name" value="GPS"/>
    <property type="match status" value="1"/>
</dbReference>
<feature type="transmembrane region" description="Helical" evidence="7">
    <location>
        <begin position="314"/>
        <end position="334"/>
    </location>
</feature>
<evidence type="ECO:0000256" key="5">
    <source>
        <dbReference type="ARBA" id="ARBA00023157"/>
    </source>
</evidence>
<dbReference type="PROSITE" id="PS50261">
    <property type="entry name" value="G_PROTEIN_RECEP_F2_4"/>
    <property type="match status" value="1"/>
</dbReference>
<feature type="domain" description="G-protein coupled receptors family 2 profile 2" evidence="9">
    <location>
        <begin position="277"/>
        <end position="542"/>
    </location>
</feature>
<feature type="transmembrane region" description="Helical" evidence="7">
    <location>
        <begin position="279"/>
        <end position="302"/>
    </location>
</feature>
<dbReference type="InterPro" id="IPR000203">
    <property type="entry name" value="GPS"/>
</dbReference>
<keyword evidence="5" id="KW-1015">Disulfide bond</keyword>
<feature type="region of interest" description="Disordered" evidence="6">
    <location>
        <begin position="575"/>
        <end position="597"/>
    </location>
</feature>
<dbReference type="InterPro" id="IPR000832">
    <property type="entry name" value="GPCR_2_secretin-like"/>
</dbReference>
<dbReference type="InterPro" id="IPR057244">
    <property type="entry name" value="GAIN_B"/>
</dbReference>
<protein>
    <submittedName>
        <fullName evidence="10">Adhesion G-protein coupled receptor D1-like</fullName>
    </submittedName>
</protein>
<accession>A0A6F9D5C6</accession>
<keyword evidence="3 7" id="KW-1133">Transmembrane helix</keyword>
<dbReference type="SUPFAM" id="SSF81321">
    <property type="entry name" value="Family A G protein-coupled receptor-like"/>
    <property type="match status" value="1"/>
</dbReference>
<dbReference type="GO" id="GO:0007189">
    <property type="term" value="P:adenylate cyclase-activating G protein-coupled receptor signaling pathway"/>
    <property type="evidence" value="ECO:0007669"/>
    <property type="project" value="TreeGrafter"/>
</dbReference>
<feature type="transmembrane region" description="Helical" evidence="7">
    <location>
        <begin position="484"/>
        <end position="507"/>
    </location>
</feature>
<dbReference type="PRINTS" id="PR00249">
    <property type="entry name" value="GPCRSECRETIN"/>
</dbReference>
<feature type="transmembrane region" description="Helical" evidence="7">
    <location>
        <begin position="390"/>
        <end position="409"/>
    </location>
</feature>
<feature type="compositionally biased region" description="Basic and acidic residues" evidence="6">
    <location>
        <begin position="576"/>
        <end position="596"/>
    </location>
</feature>
<feature type="transmembrane region" description="Helical" evidence="7">
    <location>
        <begin position="346"/>
        <end position="369"/>
    </location>
</feature>
<dbReference type="EMBL" id="LR782740">
    <property type="protein sequence ID" value="CAB3220061.1"/>
    <property type="molecule type" value="mRNA"/>
</dbReference>
<evidence type="ECO:0000256" key="6">
    <source>
        <dbReference type="SAM" id="MobiDB-lite"/>
    </source>
</evidence>
<name>A0A6F9D5C6_9ASCI</name>
<proteinExistence type="evidence at transcript level"/>
<evidence type="ECO:0000256" key="2">
    <source>
        <dbReference type="ARBA" id="ARBA00022692"/>
    </source>
</evidence>
<dbReference type="PROSITE" id="PS50221">
    <property type="entry name" value="GAIN_B"/>
    <property type="match status" value="1"/>
</dbReference>
<evidence type="ECO:0000256" key="4">
    <source>
        <dbReference type="ARBA" id="ARBA00023136"/>
    </source>
</evidence>
<dbReference type="GO" id="GO:0004930">
    <property type="term" value="F:G protein-coupled receptor activity"/>
    <property type="evidence" value="ECO:0007669"/>
    <property type="project" value="InterPro"/>
</dbReference>
<dbReference type="InterPro" id="IPR017981">
    <property type="entry name" value="GPCR_2-like_7TM"/>
</dbReference>
<evidence type="ECO:0000256" key="1">
    <source>
        <dbReference type="ARBA" id="ARBA00004141"/>
    </source>
</evidence>
<dbReference type="PANTHER" id="PTHR12011">
    <property type="entry name" value="ADHESION G-PROTEIN COUPLED RECEPTOR"/>
    <property type="match status" value="1"/>
</dbReference>
<evidence type="ECO:0000313" key="10">
    <source>
        <dbReference type="EMBL" id="CAB3220061.1"/>
    </source>
</evidence>
<dbReference type="AlphaFoldDB" id="A0A6F9D5C6"/>
<evidence type="ECO:0000259" key="8">
    <source>
        <dbReference type="PROSITE" id="PS50221"/>
    </source>
</evidence>
<dbReference type="Gene3D" id="2.60.220.50">
    <property type="match status" value="1"/>
</dbReference>
<evidence type="ECO:0000256" key="7">
    <source>
        <dbReference type="SAM" id="Phobius"/>
    </source>
</evidence>
<comment type="subcellular location">
    <subcellularLocation>
        <location evidence="1">Membrane</location>
        <topology evidence="1">Multi-pass membrane protein</topology>
    </subcellularLocation>
</comment>
<feature type="transmembrane region" description="Helical" evidence="7">
    <location>
        <begin position="439"/>
        <end position="463"/>
    </location>
</feature>